<keyword evidence="2" id="KW-1185">Reference proteome</keyword>
<dbReference type="AlphaFoldDB" id="A0A557XDE7"/>
<dbReference type="Proteomes" id="UP000320513">
    <property type="component" value="Unassembled WGS sequence"/>
</dbReference>
<protein>
    <submittedName>
        <fullName evidence="1">Uncharacterized protein</fullName>
    </submittedName>
</protein>
<reference evidence="1 2" key="1">
    <citation type="submission" date="2019-07" db="EMBL/GenBank/DDBJ databases">
        <title>New Mycobacterium species.</title>
        <authorList>
            <person name="Tortoli E."/>
            <person name="Ghielmetti G."/>
            <person name="Friedel U."/>
            <person name="Trovato A."/>
        </authorList>
    </citation>
    <scope>NUCLEOTIDE SEQUENCE [LARGE SCALE GENOMIC DNA]</scope>
    <source>
        <strain evidence="1 2">16-83</strain>
    </source>
</reference>
<evidence type="ECO:0000313" key="1">
    <source>
        <dbReference type="EMBL" id="TVS83574.1"/>
    </source>
</evidence>
<dbReference type="RefSeq" id="WP_144955835.1">
    <property type="nucleotide sequence ID" value="NZ_VMQU01000142.1"/>
</dbReference>
<proteinExistence type="predicted"/>
<name>A0A557XDE7_9MYCO</name>
<organism evidence="1 2">
    <name type="scientific">Mycobacterium helveticum</name>
    <dbReference type="NCBI Taxonomy" id="2592811"/>
    <lineage>
        <taxon>Bacteria</taxon>
        <taxon>Bacillati</taxon>
        <taxon>Actinomycetota</taxon>
        <taxon>Actinomycetes</taxon>
        <taxon>Mycobacteriales</taxon>
        <taxon>Mycobacteriaceae</taxon>
        <taxon>Mycobacterium</taxon>
    </lineage>
</organism>
<accession>A0A557XDE7</accession>
<sequence length="59" mass="6480">MAAAAAGARRPAAIAELVARRADGPTHCAIEVDTFVADFREQHRRRPRLQLEFDRAGPP</sequence>
<evidence type="ECO:0000313" key="2">
    <source>
        <dbReference type="Proteomes" id="UP000320513"/>
    </source>
</evidence>
<dbReference type="EMBL" id="VMQU01000142">
    <property type="protein sequence ID" value="TVS83574.1"/>
    <property type="molecule type" value="Genomic_DNA"/>
</dbReference>
<gene>
    <name evidence="1" type="ORF">FPZ47_23340</name>
</gene>
<dbReference type="OrthoDB" id="3677745at2"/>
<comment type="caution">
    <text evidence="1">The sequence shown here is derived from an EMBL/GenBank/DDBJ whole genome shotgun (WGS) entry which is preliminary data.</text>
</comment>